<dbReference type="CDD" id="cd00403">
    <property type="entry name" value="Ribosomal_L1"/>
    <property type="match status" value="1"/>
</dbReference>
<keyword evidence="4" id="KW-0832">Ubl conjugation</keyword>
<keyword evidence="2" id="KW-1017">Isopeptide bond</keyword>
<feature type="coiled-coil region" evidence="11">
    <location>
        <begin position="442"/>
        <end position="470"/>
    </location>
</feature>
<sequence length="579" mass="66475">MTETKTKTEKKAKREISLSGKVIRPNRKRFTSKKKMKLKEHVTAGSENQEITANSEKKHKMKKTVRKSKKVGRKRKWASVAPKVKLSRSERKLRKLESAVDPDAKTVSKKKLSYAMRKCNVTWKDIKKITELKTKKKKEPISSPPDPLEEYVGNDKSDLCEDKVMESIKALLLLLEDNKTKLFSDEGKDIYLQITSFKVPLTSPREIRVTLPHSILPETPDVCLFTSDLQKGRRIDHTPTVEHFKELLREKGVTRISEVITLRQLKTEYEQYEMKRALCNSFDVFLSDAKVCGHISHLLGKTFYDRKKLPVPIKLDAKNLKEHVEQALHKSSYRVHNTGSLFVLKVAHNLLTPKQIFENIMAAAKSLKKKFPGGWDNVLQLMIKGAKTIPVPFYLSTKRDSLVAKPVVKPLRPKAYVKHTGELDGVGTIIVTPGGKVTIIEKEELDEMEREQLKRERELRKERFKAKRDKKRAKAGRLKDAEDESDFEFTVDDLYRSDSEVEGEDEQSVKQTKRRRLEAENGSANVEEVVPELTEGHMDSSDSPVTKSGINALEEAYLKDWQSRQPVENVKEKSKKHRK</sequence>
<feature type="region of interest" description="Disordered" evidence="12">
    <location>
        <begin position="34"/>
        <end position="82"/>
    </location>
</feature>
<name>A0AAN9VEA3_9ORTH</name>
<evidence type="ECO:0000256" key="3">
    <source>
        <dbReference type="ARBA" id="ARBA00022553"/>
    </source>
</evidence>
<keyword evidence="6 11" id="KW-0175">Coiled coil</keyword>
<evidence type="ECO:0000256" key="2">
    <source>
        <dbReference type="ARBA" id="ARBA00022499"/>
    </source>
</evidence>
<dbReference type="Gene3D" id="3.40.50.790">
    <property type="match status" value="1"/>
</dbReference>
<comment type="caution">
    <text evidence="13">The sequence shown here is derived from an EMBL/GenBank/DDBJ whole genome shotgun (WGS) entry which is preliminary data.</text>
</comment>
<dbReference type="InterPro" id="IPR028364">
    <property type="entry name" value="Ribosomal_uL1/biogenesis"/>
</dbReference>
<dbReference type="Pfam" id="PF00687">
    <property type="entry name" value="Ribosomal_L1"/>
    <property type="match status" value="1"/>
</dbReference>
<evidence type="ECO:0000313" key="14">
    <source>
        <dbReference type="Proteomes" id="UP001378592"/>
    </source>
</evidence>
<dbReference type="Proteomes" id="UP001378592">
    <property type="component" value="Unassembled WGS sequence"/>
</dbReference>
<accession>A0AAN9VEA3</accession>
<proteinExistence type="inferred from homology"/>
<dbReference type="SUPFAM" id="SSF56808">
    <property type="entry name" value="Ribosomal protein L1"/>
    <property type="match status" value="1"/>
</dbReference>
<reference evidence="13 14" key="1">
    <citation type="submission" date="2024-03" db="EMBL/GenBank/DDBJ databases">
        <title>The genome assembly and annotation of the cricket Gryllus longicercus Weissman &amp; Gray.</title>
        <authorList>
            <person name="Szrajer S."/>
            <person name="Gray D."/>
            <person name="Ylla G."/>
        </authorList>
    </citation>
    <scope>NUCLEOTIDE SEQUENCE [LARGE SCALE GENOMIC DNA]</scope>
    <source>
        <strain evidence="13">DAG 2021-001</strain>
        <tissue evidence="13">Whole body minus gut</tissue>
    </source>
</reference>
<evidence type="ECO:0000256" key="7">
    <source>
        <dbReference type="ARBA" id="ARBA00023242"/>
    </source>
</evidence>
<organism evidence="13 14">
    <name type="scientific">Gryllus longicercus</name>
    <dbReference type="NCBI Taxonomy" id="2509291"/>
    <lineage>
        <taxon>Eukaryota</taxon>
        <taxon>Metazoa</taxon>
        <taxon>Ecdysozoa</taxon>
        <taxon>Arthropoda</taxon>
        <taxon>Hexapoda</taxon>
        <taxon>Insecta</taxon>
        <taxon>Pterygota</taxon>
        <taxon>Neoptera</taxon>
        <taxon>Polyneoptera</taxon>
        <taxon>Orthoptera</taxon>
        <taxon>Ensifera</taxon>
        <taxon>Gryllidea</taxon>
        <taxon>Grylloidea</taxon>
        <taxon>Gryllidae</taxon>
        <taxon>Gryllinae</taxon>
        <taxon>Gryllus</taxon>
    </lineage>
</organism>
<evidence type="ECO:0000256" key="8">
    <source>
        <dbReference type="ARBA" id="ARBA00054167"/>
    </source>
</evidence>
<evidence type="ECO:0000256" key="1">
    <source>
        <dbReference type="ARBA" id="ARBA00004604"/>
    </source>
</evidence>
<gene>
    <name evidence="13" type="ORF">R5R35_001455</name>
</gene>
<keyword evidence="5" id="KW-0007">Acetylation</keyword>
<keyword evidence="14" id="KW-1185">Reference proteome</keyword>
<keyword evidence="7" id="KW-0539">Nucleus</keyword>
<evidence type="ECO:0000256" key="5">
    <source>
        <dbReference type="ARBA" id="ARBA00022990"/>
    </source>
</evidence>
<evidence type="ECO:0000256" key="6">
    <source>
        <dbReference type="ARBA" id="ARBA00023054"/>
    </source>
</evidence>
<feature type="compositionally biased region" description="Basic residues" evidence="12">
    <location>
        <begin position="57"/>
        <end position="77"/>
    </location>
</feature>
<evidence type="ECO:0000256" key="12">
    <source>
        <dbReference type="SAM" id="MobiDB-lite"/>
    </source>
</evidence>
<dbReference type="InterPro" id="IPR023674">
    <property type="entry name" value="Ribosomal_uL1-like"/>
</dbReference>
<dbReference type="AlphaFoldDB" id="A0AAN9VEA3"/>
<evidence type="ECO:0000256" key="4">
    <source>
        <dbReference type="ARBA" id="ARBA00022843"/>
    </source>
</evidence>
<feature type="region of interest" description="Disordered" evidence="12">
    <location>
        <begin position="496"/>
        <end position="579"/>
    </location>
</feature>
<comment type="subcellular location">
    <subcellularLocation>
        <location evidence="1">Nucleus</location>
        <location evidence="1">Nucleolus</location>
    </subcellularLocation>
</comment>
<keyword evidence="3" id="KW-0597">Phosphoprotein</keyword>
<protein>
    <recommendedName>
        <fullName evidence="10">Ribosomal L1 domain-containing protein 1</fullName>
    </recommendedName>
</protein>
<comment type="function">
    <text evidence="8">Regulates cellular senescence through inhibition of PTEN translation. Acts as a pro-apoptotic regulator in response to DNA damage.</text>
</comment>
<evidence type="ECO:0000256" key="9">
    <source>
        <dbReference type="ARBA" id="ARBA00061550"/>
    </source>
</evidence>
<evidence type="ECO:0000313" key="13">
    <source>
        <dbReference type="EMBL" id="KAK7863245.1"/>
    </source>
</evidence>
<comment type="similarity">
    <text evidence="9">Belongs to the universal ribosomal protein uL1 family. Highly divergent.</text>
</comment>
<dbReference type="EMBL" id="JAZDUA010000236">
    <property type="protein sequence ID" value="KAK7863245.1"/>
    <property type="molecule type" value="Genomic_DNA"/>
</dbReference>
<dbReference type="GO" id="GO:0005730">
    <property type="term" value="C:nucleolus"/>
    <property type="evidence" value="ECO:0007669"/>
    <property type="project" value="UniProtKB-SubCell"/>
</dbReference>
<dbReference type="FunFam" id="3.40.50.790:FF:000004">
    <property type="entry name" value="Ribosomal L1 domain-containing 1-like 1"/>
    <property type="match status" value="1"/>
</dbReference>
<evidence type="ECO:0000256" key="10">
    <source>
        <dbReference type="ARBA" id="ARBA00070787"/>
    </source>
</evidence>
<feature type="compositionally biased region" description="Polar residues" evidence="12">
    <location>
        <begin position="45"/>
        <end position="54"/>
    </location>
</feature>
<evidence type="ECO:0000256" key="11">
    <source>
        <dbReference type="SAM" id="Coils"/>
    </source>
</evidence>
<dbReference type="InterPro" id="IPR016095">
    <property type="entry name" value="Ribosomal_uL1_3-a/b-sand"/>
</dbReference>